<feature type="transmembrane region" description="Helical" evidence="2">
    <location>
        <begin position="275"/>
        <end position="296"/>
    </location>
</feature>
<protein>
    <submittedName>
        <fullName evidence="3">Uncharacterized protein</fullName>
    </submittedName>
</protein>
<dbReference type="AlphaFoldDB" id="A0A9N9UB72"/>
<reference evidence="3" key="1">
    <citation type="submission" date="2021-10" db="EMBL/GenBank/DDBJ databases">
        <authorList>
            <person name="Piombo E."/>
        </authorList>
    </citation>
    <scope>NUCLEOTIDE SEQUENCE</scope>
</reference>
<dbReference type="InterPro" id="IPR018750">
    <property type="entry name" value="DUF2306_membrane"/>
</dbReference>
<evidence type="ECO:0000313" key="4">
    <source>
        <dbReference type="Proteomes" id="UP000754883"/>
    </source>
</evidence>
<sequence>MPFYYKSHGKEAPNKFVAYVRRIYNPLGFKRGYAFPLWFILGGASLGFCASRAMYLDLDNTYKNEKWVTGDWEWQSAGRHRVAILMHLICVIPIGFLLLWQFLPIIRHKFMLFHRLNGYLLLTLLLGSNASAILMADKALGGSLDTRMAIGFLAVLSVTCAVLAYISIKRLQIDQHRAWMLRCWVISFVIVTQRLIQLAALPIVSNLTDMYVPMTCRSVDTIDSLVQPGLAPLFYPSCANNSDGWVAVRADGNAQPTPQGIPKLHEIGAAVQATFAFSLLLAMFIHIVGVEVYLHLTPAEAARLKRVSYERQLKRGWRMPGDASWLTAQALGDAEEFDYKLGRELESPGKDSHSEGELSGRNAGGVVEPEP</sequence>
<keyword evidence="2" id="KW-0472">Membrane</keyword>
<keyword evidence="2" id="KW-0812">Transmembrane</keyword>
<comment type="caution">
    <text evidence="3">The sequence shown here is derived from an EMBL/GenBank/DDBJ whole genome shotgun (WGS) entry which is preliminary data.</text>
</comment>
<feature type="transmembrane region" description="Helical" evidence="2">
    <location>
        <begin position="148"/>
        <end position="168"/>
    </location>
</feature>
<feature type="transmembrane region" description="Helical" evidence="2">
    <location>
        <begin position="82"/>
        <end position="106"/>
    </location>
</feature>
<dbReference type="EMBL" id="CABFNO020001328">
    <property type="protein sequence ID" value="CAG9982058.1"/>
    <property type="molecule type" value="Genomic_DNA"/>
</dbReference>
<evidence type="ECO:0000256" key="1">
    <source>
        <dbReference type="SAM" id="MobiDB-lite"/>
    </source>
</evidence>
<feature type="compositionally biased region" description="Basic and acidic residues" evidence="1">
    <location>
        <begin position="342"/>
        <end position="358"/>
    </location>
</feature>
<evidence type="ECO:0000256" key="2">
    <source>
        <dbReference type="SAM" id="Phobius"/>
    </source>
</evidence>
<dbReference type="Pfam" id="PF10067">
    <property type="entry name" value="DUF2306"/>
    <property type="match status" value="1"/>
</dbReference>
<dbReference type="OrthoDB" id="193478at2759"/>
<keyword evidence="4" id="KW-1185">Reference proteome</keyword>
<keyword evidence="2" id="KW-1133">Transmembrane helix</keyword>
<dbReference type="Proteomes" id="UP000754883">
    <property type="component" value="Unassembled WGS sequence"/>
</dbReference>
<feature type="transmembrane region" description="Helical" evidence="2">
    <location>
        <begin position="118"/>
        <end position="136"/>
    </location>
</feature>
<evidence type="ECO:0000313" key="3">
    <source>
        <dbReference type="EMBL" id="CAG9982058.1"/>
    </source>
</evidence>
<feature type="transmembrane region" description="Helical" evidence="2">
    <location>
        <begin position="180"/>
        <end position="204"/>
    </location>
</feature>
<organism evidence="3 4">
    <name type="scientific">Clonostachys byssicola</name>
    <dbReference type="NCBI Taxonomy" id="160290"/>
    <lineage>
        <taxon>Eukaryota</taxon>
        <taxon>Fungi</taxon>
        <taxon>Dikarya</taxon>
        <taxon>Ascomycota</taxon>
        <taxon>Pezizomycotina</taxon>
        <taxon>Sordariomycetes</taxon>
        <taxon>Hypocreomycetidae</taxon>
        <taxon>Hypocreales</taxon>
        <taxon>Bionectriaceae</taxon>
        <taxon>Clonostachys</taxon>
    </lineage>
</organism>
<name>A0A9N9UB72_9HYPO</name>
<feature type="region of interest" description="Disordered" evidence="1">
    <location>
        <begin position="342"/>
        <end position="371"/>
    </location>
</feature>
<feature type="transmembrane region" description="Helical" evidence="2">
    <location>
        <begin position="32"/>
        <end position="55"/>
    </location>
</feature>
<gene>
    <name evidence="3" type="ORF">CBYS24578_00009627</name>
</gene>
<proteinExistence type="predicted"/>
<accession>A0A9N9UB72</accession>